<dbReference type="PANTHER" id="PTHR43586">
    <property type="entry name" value="CYSTEINE DESULFURASE"/>
    <property type="match status" value="1"/>
</dbReference>
<feature type="domain" description="Aminotransferase class V" evidence="2">
    <location>
        <begin position="9"/>
        <end position="170"/>
    </location>
</feature>
<dbReference type="EC" id="2.8.1.7" evidence="3"/>
<dbReference type="InterPro" id="IPR015421">
    <property type="entry name" value="PyrdxlP-dep_Trfase_major"/>
</dbReference>
<dbReference type="InterPro" id="IPR015424">
    <property type="entry name" value="PyrdxlP-dep_Trfase"/>
</dbReference>
<dbReference type="GO" id="GO:0031071">
    <property type="term" value="F:cysteine desulfurase activity"/>
    <property type="evidence" value="ECO:0007669"/>
    <property type="project" value="UniProtKB-EC"/>
</dbReference>
<keyword evidence="4" id="KW-1185">Reference proteome</keyword>
<evidence type="ECO:0000259" key="2">
    <source>
        <dbReference type="Pfam" id="PF00266"/>
    </source>
</evidence>
<keyword evidence="3" id="KW-0808">Transferase</keyword>
<dbReference type="Pfam" id="PF00266">
    <property type="entry name" value="Aminotran_5"/>
    <property type="match status" value="1"/>
</dbReference>
<evidence type="ECO:0000313" key="3">
    <source>
        <dbReference type="EMBL" id="ASV75254.1"/>
    </source>
</evidence>
<dbReference type="Proteomes" id="UP000215086">
    <property type="component" value="Chromosome"/>
</dbReference>
<dbReference type="Gene3D" id="3.90.1150.10">
    <property type="entry name" value="Aspartate Aminotransferase, domain 1"/>
    <property type="match status" value="1"/>
</dbReference>
<dbReference type="InterPro" id="IPR015422">
    <property type="entry name" value="PyrdxlP-dep_Trfase_small"/>
</dbReference>
<dbReference type="KEGG" id="ttf:THTE_2652"/>
<evidence type="ECO:0000256" key="1">
    <source>
        <dbReference type="ARBA" id="ARBA00022898"/>
    </source>
</evidence>
<dbReference type="PANTHER" id="PTHR43586:SF15">
    <property type="entry name" value="BLR3095 PROTEIN"/>
    <property type="match status" value="1"/>
</dbReference>
<accession>A0A286RH09</accession>
<dbReference type="InterPro" id="IPR000192">
    <property type="entry name" value="Aminotrans_V_dom"/>
</dbReference>
<proteinExistence type="predicted"/>
<reference evidence="3 4" key="1">
    <citation type="journal article" name="Front. Microbiol.">
        <title>Sugar Metabolism of the First Thermophilic Planctomycete Thermogutta terrifontis: Comparative Genomic and Transcriptomic Approaches.</title>
        <authorList>
            <person name="Elcheninov A.G."/>
            <person name="Menzel P."/>
            <person name="Gudbergsdottir S.R."/>
            <person name="Slesarev A.I."/>
            <person name="Kadnikov V.V."/>
            <person name="Krogh A."/>
            <person name="Bonch-Osmolovskaya E.A."/>
            <person name="Peng X."/>
            <person name="Kublanov I.V."/>
        </authorList>
    </citation>
    <scope>NUCLEOTIDE SEQUENCE [LARGE SCALE GENOMIC DNA]</scope>
    <source>
        <strain evidence="3 4">R1</strain>
    </source>
</reference>
<dbReference type="AlphaFoldDB" id="A0A286RH09"/>
<name>A0A286RH09_9BACT</name>
<organism evidence="3 4">
    <name type="scientific">Thermogutta terrifontis</name>
    <dbReference type="NCBI Taxonomy" id="1331910"/>
    <lineage>
        <taxon>Bacteria</taxon>
        <taxon>Pseudomonadati</taxon>
        <taxon>Planctomycetota</taxon>
        <taxon>Planctomycetia</taxon>
        <taxon>Pirellulales</taxon>
        <taxon>Thermoguttaceae</taxon>
        <taxon>Thermogutta</taxon>
    </lineage>
</organism>
<evidence type="ECO:0000313" key="4">
    <source>
        <dbReference type="Proteomes" id="UP000215086"/>
    </source>
</evidence>
<dbReference type="SUPFAM" id="SSF53383">
    <property type="entry name" value="PLP-dependent transferases"/>
    <property type="match status" value="1"/>
</dbReference>
<dbReference type="Gene3D" id="3.40.640.10">
    <property type="entry name" value="Type I PLP-dependent aspartate aminotransferase-like (Major domain)"/>
    <property type="match status" value="1"/>
</dbReference>
<sequence>MPICQRWAYFDHAAVSPLPDVSRDAIIRWAREAAEMGDVVWKQWAGVLEQLRTIAAQLLGASPREIALVRNTSHGVSIVAEGFPWRPGDNVVVPADEFPANQYPWLALCQRGVEVRRVPAREGRVRLEDLAAACDSRTRILSVSWVSYHLGWRHNPGDLAEIAHRVGAYFFSMQFRALGFSLWMFARPE</sequence>
<protein>
    <submittedName>
        <fullName evidence="3">Cysteine desulfurase</fullName>
        <ecNumber evidence="3">2.8.1.7</ecNumber>
    </submittedName>
</protein>
<gene>
    <name evidence="3" type="ORF">THTE_2652</name>
</gene>
<dbReference type="EMBL" id="CP018477">
    <property type="protein sequence ID" value="ASV75254.1"/>
    <property type="molecule type" value="Genomic_DNA"/>
</dbReference>
<keyword evidence="1" id="KW-0663">Pyridoxal phosphate</keyword>